<proteinExistence type="predicted"/>
<evidence type="ECO:0000313" key="1">
    <source>
        <dbReference type="EMBL" id="VDK81982.1"/>
    </source>
</evidence>
<dbReference type="InterPro" id="IPR036734">
    <property type="entry name" value="Neur_chan_lig-bd_sf"/>
</dbReference>
<name>A0A3P6T268_LITSI</name>
<dbReference type="OrthoDB" id="5920062at2759"/>
<accession>A0A3P6T268</accession>
<dbReference type="SUPFAM" id="SSF63712">
    <property type="entry name" value="Nicotinic receptor ligand binding domain-like"/>
    <property type="match status" value="1"/>
</dbReference>
<reference evidence="1 2" key="1">
    <citation type="submission" date="2018-08" db="EMBL/GenBank/DDBJ databases">
        <authorList>
            <person name="Laetsch R D."/>
            <person name="Stevens L."/>
            <person name="Kumar S."/>
            <person name="Blaxter L. M."/>
        </authorList>
    </citation>
    <scope>NUCLEOTIDE SEQUENCE [LARGE SCALE GENOMIC DNA]</scope>
</reference>
<protein>
    <recommendedName>
        <fullName evidence="3">Neurotransmitter-gated ion-channel ligand-binding domain-containing protein</fullName>
    </recommendedName>
</protein>
<dbReference type="Gene3D" id="2.70.170.10">
    <property type="entry name" value="Neurotransmitter-gated ion-channel ligand-binding domain"/>
    <property type="match status" value="1"/>
</dbReference>
<dbReference type="STRING" id="42156.A0A3P6T268"/>
<keyword evidence="2" id="KW-1185">Reference proteome</keyword>
<gene>
    <name evidence="1" type="ORF">NLS_LOCUS5538</name>
</gene>
<organism evidence="1 2">
    <name type="scientific">Litomosoides sigmodontis</name>
    <name type="common">Filarial nematode worm</name>
    <dbReference type="NCBI Taxonomy" id="42156"/>
    <lineage>
        <taxon>Eukaryota</taxon>
        <taxon>Metazoa</taxon>
        <taxon>Ecdysozoa</taxon>
        <taxon>Nematoda</taxon>
        <taxon>Chromadorea</taxon>
        <taxon>Rhabditida</taxon>
        <taxon>Spirurina</taxon>
        <taxon>Spiruromorpha</taxon>
        <taxon>Filarioidea</taxon>
        <taxon>Onchocercidae</taxon>
        <taxon>Litomosoides</taxon>
    </lineage>
</organism>
<dbReference type="Proteomes" id="UP000277928">
    <property type="component" value="Unassembled WGS sequence"/>
</dbReference>
<dbReference type="GO" id="GO:0005230">
    <property type="term" value="F:extracellular ligand-gated monoatomic ion channel activity"/>
    <property type="evidence" value="ECO:0007669"/>
    <property type="project" value="InterPro"/>
</dbReference>
<dbReference type="GO" id="GO:0016020">
    <property type="term" value="C:membrane"/>
    <property type="evidence" value="ECO:0007669"/>
    <property type="project" value="InterPro"/>
</dbReference>
<dbReference type="AlphaFoldDB" id="A0A3P6T268"/>
<evidence type="ECO:0000313" key="2">
    <source>
        <dbReference type="Proteomes" id="UP000277928"/>
    </source>
</evidence>
<sequence length="115" mass="13769">MMANCRISCRSYQGGDKAWKLRDYIASHYDNATNLNLSRVVSVESIRINHIDVDEEKQMVRAYGRMVLSWNDTKVAWDRNRWELSWLNFYWIQIWTPELVQINPLVFGFNVLIRK</sequence>
<evidence type="ECO:0008006" key="3">
    <source>
        <dbReference type="Google" id="ProtNLM"/>
    </source>
</evidence>
<dbReference type="EMBL" id="UYRX01000422">
    <property type="protein sequence ID" value="VDK81982.1"/>
    <property type="molecule type" value="Genomic_DNA"/>
</dbReference>